<gene>
    <name evidence="1" type="ORF">QNH46_11335</name>
</gene>
<dbReference type="KEGG" id="pwn:QNH46_11335"/>
<evidence type="ECO:0000313" key="2">
    <source>
        <dbReference type="Proteomes" id="UP001177943"/>
    </source>
</evidence>
<name>A0AA95IAQ9_9BACL</name>
<protein>
    <recommendedName>
        <fullName evidence="3">HesB/YadR/YfhF family protein</fullName>
    </recommendedName>
</protein>
<accession>A0AA95IAQ9</accession>
<reference evidence="1" key="1">
    <citation type="submission" date="2023-05" db="EMBL/GenBank/DDBJ databases">
        <title>Comparative genomics of Bacillaceae isolates and their secondary metabolite potential.</title>
        <authorList>
            <person name="Song L."/>
            <person name="Nielsen L.J."/>
            <person name="Mohite O."/>
            <person name="Xu X."/>
            <person name="Weber T."/>
            <person name="Kovacs A.T."/>
        </authorList>
    </citation>
    <scope>NUCLEOTIDE SEQUENCE</scope>
    <source>
        <strain evidence="1">B2_4</strain>
    </source>
</reference>
<evidence type="ECO:0000313" key="1">
    <source>
        <dbReference type="EMBL" id="WHX51187.1"/>
    </source>
</evidence>
<sequence length="100" mass="11183">MINVTKEAAGWFKNELGVQEGQAIRFFARYSAGGTIHPGFALGIGIDTPVSPGAVAEVEGITFYMEDKDLWYLKGYNLNVLYDLKHNDIEYEYETAEAQD</sequence>
<dbReference type="InterPro" id="IPR035903">
    <property type="entry name" value="HesB-like_dom_sf"/>
</dbReference>
<dbReference type="SUPFAM" id="SSF89360">
    <property type="entry name" value="HesB-like domain"/>
    <property type="match status" value="1"/>
</dbReference>
<dbReference type="EMBL" id="CP126084">
    <property type="protein sequence ID" value="WHX51187.1"/>
    <property type="molecule type" value="Genomic_DNA"/>
</dbReference>
<dbReference type="RefSeq" id="WP_283928165.1">
    <property type="nucleotide sequence ID" value="NZ_CP126084.1"/>
</dbReference>
<proteinExistence type="predicted"/>
<dbReference type="Proteomes" id="UP001177943">
    <property type="component" value="Chromosome"/>
</dbReference>
<evidence type="ECO:0008006" key="3">
    <source>
        <dbReference type="Google" id="ProtNLM"/>
    </source>
</evidence>
<organism evidence="1 2">
    <name type="scientific">Paenibacillus woosongensis</name>
    <dbReference type="NCBI Taxonomy" id="307580"/>
    <lineage>
        <taxon>Bacteria</taxon>
        <taxon>Bacillati</taxon>
        <taxon>Bacillota</taxon>
        <taxon>Bacilli</taxon>
        <taxon>Bacillales</taxon>
        <taxon>Paenibacillaceae</taxon>
        <taxon>Paenibacillus</taxon>
    </lineage>
</organism>
<dbReference type="AlphaFoldDB" id="A0AA95IAQ9"/>